<reference evidence="9 10" key="1">
    <citation type="submission" date="2018-05" db="EMBL/GenBank/DDBJ databases">
        <title>Genomic analysis of Gracilibacillus dipsosauri DD1 reveals novel features of a salt-tolerant amylase.</title>
        <authorList>
            <person name="Deutch C.E."/>
            <person name="Yang S."/>
        </authorList>
    </citation>
    <scope>NUCLEOTIDE SEQUENCE [LARGE SCALE GENOMIC DNA]</scope>
    <source>
        <strain evidence="9 10">DD1</strain>
    </source>
</reference>
<accession>A0A317L1P3</accession>
<feature type="transmembrane region" description="Helical" evidence="7">
    <location>
        <begin position="143"/>
        <end position="161"/>
    </location>
</feature>
<dbReference type="InterPro" id="IPR000515">
    <property type="entry name" value="MetI-like"/>
</dbReference>
<comment type="subcellular location">
    <subcellularLocation>
        <location evidence="1 7">Cell membrane</location>
        <topology evidence="1 7">Multi-pass membrane protein</topology>
    </subcellularLocation>
</comment>
<dbReference type="Pfam" id="PF00528">
    <property type="entry name" value="BPD_transp_1"/>
    <property type="match status" value="1"/>
</dbReference>
<name>A0A317L1P3_9BACI</name>
<evidence type="ECO:0000256" key="6">
    <source>
        <dbReference type="ARBA" id="ARBA00023136"/>
    </source>
</evidence>
<keyword evidence="10" id="KW-1185">Reference proteome</keyword>
<evidence type="ECO:0000256" key="2">
    <source>
        <dbReference type="ARBA" id="ARBA00022448"/>
    </source>
</evidence>
<keyword evidence="2 7" id="KW-0813">Transport</keyword>
<feature type="transmembrane region" description="Helical" evidence="7">
    <location>
        <begin position="12"/>
        <end position="34"/>
    </location>
</feature>
<keyword evidence="6 7" id="KW-0472">Membrane</keyword>
<feature type="transmembrane region" description="Helical" evidence="7">
    <location>
        <begin position="262"/>
        <end position="282"/>
    </location>
</feature>
<dbReference type="SUPFAM" id="SSF161098">
    <property type="entry name" value="MetI-like"/>
    <property type="match status" value="1"/>
</dbReference>
<dbReference type="GO" id="GO:0055085">
    <property type="term" value="P:transmembrane transport"/>
    <property type="evidence" value="ECO:0007669"/>
    <property type="project" value="InterPro"/>
</dbReference>
<dbReference type="PANTHER" id="PTHR43744:SF9">
    <property type="entry name" value="POLYGALACTURONAN_RHAMNOGALACTURONAN TRANSPORT SYSTEM PERMEASE PROTEIN YTCP"/>
    <property type="match status" value="1"/>
</dbReference>
<keyword evidence="4 7" id="KW-0812">Transmembrane</keyword>
<dbReference type="Proteomes" id="UP000245624">
    <property type="component" value="Unassembled WGS sequence"/>
</dbReference>
<dbReference type="EMBL" id="QGTD01000005">
    <property type="protein sequence ID" value="PWU69585.1"/>
    <property type="molecule type" value="Genomic_DNA"/>
</dbReference>
<evidence type="ECO:0000313" key="9">
    <source>
        <dbReference type="EMBL" id="PWU69585.1"/>
    </source>
</evidence>
<dbReference type="CDD" id="cd06261">
    <property type="entry name" value="TM_PBP2"/>
    <property type="match status" value="1"/>
</dbReference>
<evidence type="ECO:0000256" key="5">
    <source>
        <dbReference type="ARBA" id="ARBA00022989"/>
    </source>
</evidence>
<keyword evidence="3" id="KW-1003">Cell membrane</keyword>
<evidence type="ECO:0000259" key="8">
    <source>
        <dbReference type="PROSITE" id="PS50928"/>
    </source>
</evidence>
<dbReference type="Gene3D" id="1.10.3720.10">
    <property type="entry name" value="MetI-like"/>
    <property type="match status" value="1"/>
</dbReference>
<comment type="similarity">
    <text evidence="7">Belongs to the binding-protein-dependent transport system permease family.</text>
</comment>
<dbReference type="PANTHER" id="PTHR43744">
    <property type="entry name" value="ABC TRANSPORTER PERMEASE PROTEIN MG189-RELATED-RELATED"/>
    <property type="match status" value="1"/>
</dbReference>
<gene>
    <name evidence="9" type="ORF">DLJ74_06345</name>
</gene>
<keyword evidence="5 7" id="KW-1133">Transmembrane helix</keyword>
<organism evidence="9 10">
    <name type="scientific">Gracilibacillus dipsosauri</name>
    <dbReference type="NCBI Taxonomy" id="178340"/>
    <lineage>
        <taxon>Bacteria</taxon>
        <taxon>Bacillati</taxon>
        <taxon>Bacillota</taxon>
        <taxon>Bacilli</taxon>
        <taxon>Bacillales</taxon>
        <taxon>Bacillaceae</taxon>
        <taxon>Gracilibacillus</taxon>
    </lineage>
</organism>
<dbReference type="InterPro" id="IPR035906">
    <property type="entry name" value="MetI-like_sf"/>
</dbReference>
<feature type="transmembrane region" description="Helical" evidence="7">
    <location>
        <begin position="78"/>
        <end position="98"/>
    </location>
</feature>
<evidence type="ECO:0000256" key="1">
    <source>
        <dbReference type="ARBA" id="ARBA00004651"/>
    </source>
</evidence>
<comment type="caution">
    <text evidence="9">The sequence shown here is derived from an EMBL/GenBank/DDBJ whole genome shotgun (WGS) entry which is preliminary data.</text>
</comment>
<dbReference type="OrthoDB" id="9810086at2"/>
<dbReference type="RefSeq" id="WP_109983799.1">
    <property type="nucleotide sequence ID" value="NZ_QGTD01000005.1"/>
</dbReference>
<evidence type="ECO:0000256" key="7">
    <source>
        <dbReference type="RuleBase" id="RU363032"/>
    </source>
</evidence>
<dbReference type="PROSITE" id="PS50928">
    <property type="entry name" value="ABC_TM1"/>
    <property type="match status" value="1"/>
</dbReference>
<evidence type="ECO:0000313" key="10">
    <source>
        <dbReference type="Proteomes" id="UP000245624"/>
    </source>
</evidence>
<evidence type="ECO:0000256" key="4">
    <source>
        <dbReference type="ARBA" id="ARBA00022692"/>
    </source>
</evidence>
<feature type="transmembrane region" description="Helical" evidence="7">
    <location>
        <begin position="110"/>
        <end position="131"/>
    </location>
</feature>
<evidence type="ECO:0000256" key="3">
    <source>
        <dbReference type="ARBA" id="ARBA00022475"/>
    </source>
</evidence>
<sequence>MKRESAADKVFIFFNTLFIIFLIAIVIYPLLYIVSASISNPTLVNSGEMWLFPKDITFEGFERVFQNADIWNGYKNTIIYTISGVLVHLFILLPCAYATSRKDIPFKKGIMWFFLFTMFFNGGLIPTYLLIKDLGMINTTWAMILPNALGVWSIIVARAFFQQNVPNELVEAAEMDGATDFYIFFKLVLPLSTPIIAVMALFHGVGLWNQYFNALMYLNDSSMYPLQLVLREILILNEMSVDMMMSGQNLESFAEQARIADIIKYAVMIVSALPLLIVYPFLQKYFVKGVLVGSIKE</sequence>
<proteinExistence type="inferred from homology"/>
<protein>
    <submittedName>
        <fullName evidence="9">Sugar ABC transporter permease</fullName>
    </submittedName>
</protein>
<feature type="transmembrane region" description="Helical" evidence="7">
    <location>
        <begin position="181"/>
        <end position="202"/>
    </location>
</feature>
<dbReference type="GO" id="GO:0005886">
    <property type="term" value="C:plasma membrane"/>
    <property type="evidence" value="ECO:0007669"/>
    <property type="project" value="UniProtKB-SubCell"/>
</dbReference>
<feature type="domain" description="ABC transmembrane type-1" evidence="8">
    <location>
        <begin position="74"/>
        <end position="274"/>
    </location>
</feature>
<dbReference type="AlphaFoldDB" id="A0A317L1P3"/>